<sequence length="18" mass="2309">MQKILKGKVFFPPKFWWQ</sequence>
<dbReference type="AlphaFoldDB" id="A0A2P2QGH6"/>
<name>A0A2P2QGH6_RHIMU</name>
<accession>A0A2P2QGH6</accession>
<proteinExistence type="predicted"/>
<protein>
    <submittedName>
        <fullName evidence="1">Uncharacterized protein</fullName>
    </submittedName>
</protein>
<evidence type="ECO:0000313" key="1">
    <source>
        <dbReference type="EMBL" id="MBX66103.1"/>
    </source>
</evidence>
<reference evidence="1" key="1">
    <citation type="submission" date="2018-02" db="EMBL/GenBank/DDBJ databases">
        <title>Rhizophora mucronata_Transcriptome.</title>
        <authorList>
            <person name="Meera S.P."/>
            <person name="Sreeshan A."/>
            <person name="Augustine A."/>
        </authorList>
    </citation>
    <scope>NUCLEOTIDE SEQUENCE</scope>
    <source>
        <tissue evidence="1">Leaf</tissue>
    </source>
</reference>
<dbReference type="EMBL" id="GGEC01085619">
    <property type="protein sequence ID" value="MBX66103.1"/>
    <property type="molecule type" value="Transcribed_RNA"/>
</dbReference>
<organism evidence="1">
    <name type="scientific">Rhizophora mucronata</name>
    <name type="common">Asiatic mangrove</name>
    <dbReference type="NCBI Taxonomy" id="61149"/>
    <lineage>
        <taxon>Eukaryota</taxon>
        <taxon>Viridiplantae</taxon>
        <taxon>Streptophyta</taxon>
        <taxon>Embryophyta</taxon>
        <taxon>Tracheophyta</taxon>
        <taxon>Spermatophyta</taxon>
        <taxon>Magnoliopsida</taxon>
        <taxon>eudicotyledons</taxon>
        <taxon>Gunneridae</taxon>
        <taxon>Pentapetalae</taxon>
        <taxon>rosids</taxon>
        <taxon>fabids</taxon>
        <taxon>Malpighiales</taxon>
        <taxon>Rhizophoraceae</taxon>
        <taxon>Rhizophora</taxon>
    </lineage>
</organism>